<name>Q2JEM9_FRACC</name>
<dbReference type="AlphaFoldDB" id="Q2JEM9"/>
<dbReference type="EMBL" id="CP000249">
    <property type="protein sequence ID" value="ABD10263.1"/>
    <property type="molecule type" value="Genomic_DNA"/>
</dbReference>
<evidence type="ECO:0000313" key="1">
    <source>
        <dbReference type="EMBL" id="ABD10263.1"/>
    </source>
</evidence>
<proteinExistence type="predicted"/>
<protein>
    <submittedName>
        <fullName evidence="1">Uncharacterized protein</fullName>
    </submittedName>
</protein>
<dbReference type="Proteomes" id="UP000001937">
    <property type="component" value="Chromosome"/>
</dbReference>
<gene>
    <name evidence="1" type="ordered locus">Francci3_0879</name>
</gene>
<accession>Q2JEM9</accession>
<evidence type="ECO:0000313" key="2">
    <source>
        <dbReference type="Proteomes" id="UP000001937"/>
    </source>
</evidence>
<dbReference type="eggNOG" id="COG4734">
    <property type="taxonomic scope" value="Bacteria"/>
</dbReference>
<reference evidence="1 2" key="1">
    <citation type="journal article" date="2007" name="Genome Res.">
        <title>Genome characteristics of facultatively symbiotic Frankia sp. strains reflect host range and host plant biogeography.</title>
        <authorList>
            <person name="Normand P."/>
            <person name="Lapierre P."/>
            <person name="Tisa L.S."/>
            <person name="Gogarten J.P."/>
            <person name="Alloisio N."/>
            <person name="Bagnarol E."/>
            <person name="Bassi C.A."/>
            <person name="Berry A.M."/>
            <person name="Bickhart D.M."/>
            <person name="Choisne N."/>
            <person name="Couloux A."/>
            <person name="Cournoyer B."/>
            <person name="Cruveiller S."/>
            <person name="Daubin V."/>
            <person name="Demange N."/>
            <person name="Francino M.P."/>
            <person name="Goltsman E."/>
            <person name="Huang Y."/>
            <person name="Kopp O.R."/>
            <person name="Labarre L."/>
            <person name="Lapidus A."/>
            <person name="Lavire C."/>
            <person name="Marechal J."/>
            <person name="Martinez M."/>
            <person name="Mastronunzio J.E."/>
            <person name="Mullin B.C."/>
            <person name="Niemann J."/>
            <person name="Pujic P."/>
            <person name="Rawnsley T."/>
            <person name="Rouy Z."/>
            <person name="Schenowitz C."/>
            <person name="Sellstedt A."/>
            <person name="Tavares F."/>
            <person name="Tomkins J.P."/>
            <person name="Vallenet D."/>
            <person name="Valverde C."/>
            <person name="Wall L.G."/>
            <person name="Wang Y."/>
            <person name="Medigue C."/>
            <person name="Benson D.R."/>
        </authorList>
    </citation>
    <scope>NUCLEOTIDE SEQUENCE [LARGE SCALE GENOMIC DNA]</scope>
    <source>
        <strain evidence="2">DSM 45818 / CECT 9043 / CcI3</strain>
    </source>
</reference>
<dbReference type="KEGG" id="fra:Francci3_0879"/>
<organism evidence="1 2">
    <name type="scientific">Frankia casuarinae (strain DSM 45818 / CECT 9043 / HFP020203 / CcI3)</name>
    <dbReference type="NCBI Taxonomy" id="106370"/>
    <lineage>
        <taxon>Bacteria</taxon>
        <taxon>Bacillati</taxon>
        <taxon>Actinomycetota</taxon>
        <taxon>Actinomycetes</taxon>
        <taxon>Frankiales</taxon>
        <taxon>Frankiaceae</taxon>
        <taxon>Frankia</taxon>
    </lineage>
</organism>
<sequence>MEHAPSHERIINQADVLPAELSHDERLIKQGIEAAAQEERPIDDRTARYIAGQLHGGQVSALYSLASTGNIIEDTVYHELYEDLESHTPEVASWVEALRAYCQARPDKGPVRGWTEHAAILDRIDATRERARMLGGIAIAPELAEANEAPGKDHALNPDRLDELFGEPPDEEVGRADELGWFGLIVDHGTGGGTIISQDEQGFRYVWETANGEALDQRWQAILREYGTYEDSLVDLERRGLDARHERVGYACLACEEPIVEQANGLDRSTWTHQDGEPLCPVVDGTGYEPAKPGVWRDGEVVPLADEADGDDAHWRRTASLCGQLG</sequence>
<dbReference type="RefSeq" id="WP_011435332.1">
    <property type="nucleotide sequence ID" value="NC_007777.1"/>
</dbReference>
<dbReference type="HOGENOM" id="CLU_851938_0_0_11"/>
<keyword evidence="2" id="KW-1185">Reference proteome</keyword>
<dbReference type="STRING" id="106370.Francci3_0879"/>